<reference evidence="2" key="1">
    <citation type="journal article" date="2023" name="G3 (Bethesda)">
        <title>Whole genome assemblies of Zophobas morio and Tenebrio molitor.</title>
        <authorList>
            <person name="Kaur S."/>
            <person name="Stinson S.A."/>
            <person name="diCenzo G.C."/>
        </authorList>
    </citation>
    <scope>NUCLEOTIDE SEQUENCE</scope>
    <source>
        <strain evidence="2">QUZm001</strain>
    </source>
</reference>
<dbReference type="Proteomes" id="UP001168821">
    <property type="component" value="Unassembled WGS sequence"/>
</dbReference>
<protein>
    <recommendedName>
        <fullName evidence="4">Protein TsetseEP domain-containing protein</fullName>
    </recommendedName>
</protein>
<keyword evidence="3" id="KW-1185">Reference proteome</keyword>
<dbReference type="EMBL" id="JALNTZ010000002">
    <property type="protein sequence ID" value="KAJ3660541.1"/>
    <property type="molecule type" value="Genomic_DNA"/>
</dbReference>
<feature type="signal peptide" evidence="1">
    <location>
        <begin position="1"/>
        <end position="20"/>
    </location>
</feature>
<organism evidence="2 3">
    <name type="scientific">Zophobas morio</name>
    <dbReference type="NCBI Taxonomy" id="2755281"/>
    <lineage>
        <taxon>Eukaryota</taxon>
        <taxon>Metazoa</taxon>
        <taxon>Ecdysozoa</taxon>
        <taxon>Arthropoda</taxon>
        <taxon>Hexapoda</taxon>
        <taxon>Insecta</taxon>
        <taxon>Pterygota</taxon>
        <taxon>Neoptera</taxon>
        <taxon>Endopterygota</taxon>
        <taxon>Coleoptera</taxon>
        <taxon>Polyphaga</taxon>
        <taxon>Cucujiformia</taxon>
        <taxon>Tenebrionidae</taxon>
        <taxon>Zophobas</taxon>
    </lineage>
</organism>
<gene>
    <name evidence="2" type="ORF">Zmor_004984</name>
</gene>
<evidence type="ECO:0000256" key="1">
    <source>
        <dbReference type="SAM" id="SignalP"/>
    </source>
</evidence>
<proteinExistence type="predicted"/>
<feature type="chain" id="PRO_5041373618" description="Protein TsetseEP domain-containing protein" evidence="1">
    <location>
        <begin position="21"/>
        <end position="233"/>
    </location>
</feature>
<dbReference type="AlphaFoldDB" id="A0AA38ISB7"/>
<sequence>MNKLFSLLLLVLVTSQYAQTSVYDVVEDAKIELSNLRALVFGHIQVAQDNFAHYYSDIASYSHNIVSLGELSIDQVYAEVAAELTQIKDLALAAGKDISYCTGGREQMIHRLPDELKGRLETCIAAQTDEAKSVLDSSIYLVDTVMTRVQSLEFQLDRCANEPSCVSVLLTQIEKDTTDLPLQIQLQINKAKEMLDELKVIVKECNDNNVADFTAYVTDLVAQIADCANKILG</sequence>
<evidence type="ECO:0000313" key="3">
    <source>
        <dbReference type="Proteomes" id="UP001168821"/>
    </source>
</evidence>
<evidence type="ECO:0000313" key="2">
    <source>
        <dbReference type="EMBL" id="KAJ3660541.1"/>
    </source>
</evidence>
<comment type="caution">
    <text evidence="2">The sequence shown here is derived from an EMBL/GenBank/DDBJ whole genome shotgun (WGS) entry which is preliminary data.</text>
</comment>
<evidence type="ECO:0008006" key="4">
    <source>
        <dbReference type="Google" id="ProtNLM"/>
    </source>
</evidence>
<accession>A0AA38ISB7</accession>
<name>A0AA38ISB7_9CUCU</name>
<keyword evidence="1" id="KW-0732">Signal</keyword>